<evidence type="ECO:0008006" key="3">
    <source>
        <dbReference type="Google" id="ProtNLM"/>
    </source>
</evidence>
<organism evidence="1 2">
    <name type="scientific">Gymnopus androsaceus JB14</name>
    <dbReference type="NCBI Taxonomy" id="1447944"/>
    <lineage>
        <taxon>Eukaryota</taxon>
        <taxon>Fungi</taxon>
        <taxon>Dikarya</taxon>
        <taxon>Basidiomycota</taxon>
        <taxon>Agaricomycotina</taxon>
        <taxon>Agaricomycetes</taxon>
        <taxon>Agaricomycetidae</taxon>
        <taxon>Agaricales</taxon>
        <taxon>Marasmiineae</taxon>
        <taxon>Omphalotaceae</taxon>
        <taxon>Gymnopus</taxon>
    </lineage>
</organism>
<dbReference type="AlphaFoldDB" id="A0A6A4H449"/>
<gene>
    <name evidence="1" type="ORF">BT96DRAFT_944627</name>
</gene>
<dbReference type="InterPro" id="IPR027417">
    <property type="entry name" value="P-loop_NTPase"/>
</dbReference>
<reference evidence="1" key="1">
    <citation type="journal article" date="2019" name="Environ. Microbiol.">
        <title>Fungal ecological strategies reflected in gene transcription - a case study of two litter decomposers.</title>
        <authorList>
            <person name="Barbi F."/>
            <person name="Kohler A."/>
            <person name="Barry K."/>
            <person name="Baskaran P."/>
            <person name="Daum C."/>
            <person name="Fauchery L."/>
            <person name="Ihrmark K."/>
            <person name="Kuo A."/>
            <person name="LaButti K."/>
            <person name="Lipzen A."/>
            <person name="Morin E."/>
            <person name="Grigoriev I.V."/>
            <person name="Henrissat B."/>
            <person name="Lindahl B."/>
            <person name="Martin F."/>
        </authorList>
    </citation>
    <scope>NUCLEOTIDE SEQUENCE</scope>
    <source>
        <strain evidence="1">JB14</strain>
    </source>
</reference>
<dbReference type="PANTHER" id="PTHR35205">
    <property type="entry name" value="NB-ARC AND TPR DOMAIN PROTEIN"/>
    <property type="match status" value="1"/>
</dbReference>
<dbReference type="OrthoDB" id="1658288at2759"/>
<dbReference type="Proteomes" id="UP000799118">
    <property type="component" value="Unassembled WGS sequence"/>
</dbReference>
<dbReference type="PANTHER" id="PTHR35205:SF1">
    <property type="entry name" value="ZU5 DOMAIN-CONTAINING PROTEIN"/>
    <property type="match status" value="1"/>
</dbReference>
<dbReference type="EMBL" id="ML769595">
    <property type="protein sequence ID" value="KAE9392458.1"/>
    <property type="molecule type" value="Genomic_DNA"/>
</dbReference>
<accession>A0A6A4H449</accession>
<evidence type="ECO:0000313" key="1">
    <source>
        <dbReference type="EMBL" id="KAE9392458.1"/>
    </source>
</evidence>
<protein>
    <recommendedName>
        <fullName evidence="3">NB-ARC domain-containing protein</fullName>
    </recommendedName>
</protein>
<sequence>MDKKYSRTTRREADQQFSVATGLKATTSLALPAATLRSITDILGPSTRRFPTKSKSRIEDFTSTTSQILSIVAEISEALENVPYLQFAAGLGVQSIKIIKEINECKEEWEKARTALTKMESMMAQFQSHRKALELSPIVQKAFQQVEACLQQVQEALTVYLDVNKMRKILQRNALKSEAVSCIASINSIHQYLQTNMIFGIWEATITSKQPDQVVKPLNMLKCPSPAPHFVGREDTLRKLSKIFAPPVVTISGPNQNTLEEFIKQLHRKYFTVEHNPTQPRQSPIFLDATSSETLAKSLADRITQSTSADTLLILKNAEVSVVDEQFHRFPCTPVLVTSTHSAISALASSTAWAFQLPDHADQQVTNKLLSSAKEALFPGQHVVTLVANGGTGKTQAVLKFSNIWFFDATSNTTLEANFKELGNAAGVGEDIKNARDFLARMNQNWLCIFDNADDPEVFLKKYIPSCNHGNVIVTSRLTETSQMASPGCHIDFSDLDNETAGELLLKQAHQDSSEENLDLASQIVDALGCHALAVSTAGAYIGTTPTCTLGNYLEHFHKKKTKILN</sequence>
<keyword evidence="2" id="KW-1185">Reference proteome</keyword>
<proteinExistence type="predicted"/>
<name>A0A6A4H449_9AGAR</name>
<evidence type="ECO:0000313" key="2">
    <source>
        <dbReference type="Proteomes" id="UP000799118"/>
    </source>
</evidence>
<dbReference type="SUPFAM" id="SSF52540">
    <property type="entry name" value="P-loop containing nucleoside triphosphate hydrolases"/>
    <property type="match status" value="1"/>
</dbReference>
<dbReference type="Gene3D" id="3.40.50.300">
    <property type="entry name" value="P-loop containing nucleotide triphosphate hydrolases"/>
    <property type="match status" value="1"/>
</dbReference>